<organism evidence="4 5">
    <name type="scientific">Stigmatella aurantiaca</name>
    <dbReference type="NCBI Taxonomy" id="41"/>
    <lineage>
        <taxon>Bacteria</taxon>
        <taxon>Pseudomonadati</taxon>
        <taxon>Myxococcota</taxon>
        <taxon>Myxococcia</taxon>
        <taxon>Myxococcales</taxon>
        <taxon>Cystobacterineae</taxon>
        <taxon>Archangiaceae</taxon>
        <taxon>Stigmatella</taxon>
    </lineage>
</organism>
<name>A0A1H8C0B6_STIAU</name>
<proteinExistence type="predicted"/>
<keyword evidence="5" id="KW-1185">Reference proteome</keyword>
<dbReference type="InterPro" id="IPR013545">
    <property type="entry name" value="T2SS_protein-GspG_C"/>
</dbReference>
<evidence type="ECO:0000259" key="3">
    <source>
        <dbReference type="Pfam" id="PF08334"/>
    </source>
</evidence>
<evidence type="ECO:0000256" key="2">
    <source>
        <dbReference type="SAM" id="Phobius"/>
    </source>
</evidence>
<feature type="transmembrane region" description="Helical" evidence="2">
    <location>
        <begin position="24"/>
        <end position="44"/>
    </location>
</feature>
<gene>
    <name evidence="4" type="ORF">SAMN05444354_12528</name>
</gene>
<reference evidence="5" key="1">
    <citation type="submission" date="2016-10" db="EMBL/GenBank/DDBJ databases">
        <authorList>
            <person name="Varghese N."/>
            <person name="Submissions S."/>
        </authorList>
    </citation>
    <scope>NUCLEOTIDE SEQUENCE [LARGE SCALE GENOMIC DNA]</scope>
    <source>
        <strain evidence="5">DSM 17044</strain>
    </source>
</reference>
<dbReference type="EMBL" id="FOAP01000025">
    <property type="protein sequence ID" value="SEM88621.1"/>
    <property type="molecule type" value="Genomic_DNA"/>
</dbReference>
<feature type="region of interest" description="Disordered" evidence="1">
    <location>
        <begin position="120"/>
        <end position="144"/>
    </location>
</feature>
<dbReference type="Gene3D" id="3.30.700.10">
    <property type="entry name" value="Glycoprotein, Type 4 Pilin"/>
    <property type="match status" value="1"/>
</dbReference>
<dbReference type="InterPro" id="IPR045584">
    <property type="entry name" value="Pilin-like"/>
</dbReference>
<protein>
    <submittedName>
        <fullName evidence="4">General secretion pathway protein G</fullName>
    </submittedName>
</protein>
<evidence type="ECO:0000313" key="5">
    <source>
        <dbReference type="Proteomes" id="UP000182719"/>
    </source>
</evidence>
<feature type="domain" description="Type II secretion system protein GspG C-terminal" evidence="3">
    <location>
        <begin position="52"/>
        <end position="136"/>
    </location>
</feature>
<dbReference type="Pfam" id="PF08334">
    <property type="entry name" value="T2SSG"/>
    <property type="match status" value="1"/>
</dbReference>
<dbReference type="SUPFAM" id="SSF54523">
    <property type="entry name" value="Pili subunits"/>
    <property type="match status" value="1"/>
</dbReference>
<keyword evidence="2" id="KW-1133">Transmembrane helix</keyword>
<sequence>MAMAEHVSPQPPVSTAHPARVGRIALAIVFFLGTALAFGLVYLTQDDALGQKQRRARAQIRRLEGYFQAFHRATGRFPTEAEGFTPLIQAKVMDTPPMDPWGNPYVYRMNDARAGIISYGSDGVPGGEGDAADVTSGGLEETRP</sequence>
<dbReference type="AlphaFoldDB" id="A0A1H8C0B6"/>
<evidence type="ECO:0000313" key="4">
    <source>
        <dbReference type="EMBL" id="SEM88621.1"/>
    </source>
</evidence>
<dbReference type="RefSeq" id="WP_075010425.1">
    <property type="nucleotide sequence ID" value="NZ_FOAP01000025.1"/>
</dbReference>
<accession>A0A1H8C0B6</accession>
<keyword evidence="2" id="KW-0812">Transmembrane</keyword>
<keyword evidence="2" id="KW-0472">Membrane</keyword>
<dbReference type="Proteomes" id="UP000182719">
    <property type="component" value="Unassembled WGS sequence"/>
</dbReference>
<dbReference type="OrthoDB" id="9795612at2"/>
<evidence type="ECO:0000256" key="1">
    <source>
        <dbReference type="SAM" id="MobiDB-lite"/>
    </source>
</evidence>